<name>A0ABP7BNV7_9MICO</name>
<keyword evidence="4 7" id="KW-0812">Transmembrane</keyword>
<feature type="transmembrane region" description="Helical" evidence="7">
    <location>
        <begin position="130"/>
        <end position="157"/>
    </location>
</feature>
<dbReference type="EMBL" id="BAAAYV010000020">
    <property type="protein sequence ID" value="GAA3666047.1"/>
    <property type="molecule type" value="Genomic_DNA"/>
</dbReference>
<evidence type="ECO:0000256" key="3">
    <source>
        <dbReference type="ARBA" id="ARBA00022475"/>
    </source>
</evidence>
<comment type="similarity">
    <text evidence="2">Belongs to the FliR/MopE/SpaR family.</text>
</comment>
<evidence type="ECO:0000256" key="5">
    <source>
        <dbReference type="ARBA" id="ARBA00022989"/>
    </source>
</evidence>
<dbReference type="PANTHER" id="PTHR30065:SF1">
    <property type="entry name" value="SURFACE PRESENTATION OF ANTIGENS PROTEIN SPAR"/>
    <property type="match status" value="1"/>
</dbReference>
<evidence type="ECO:0000313" key="8">
    <source>
        <dbReference type="EMBL" id="GAA3666047.1"/>
    </source>
</evidence>
<evidence type="ECO:0000256" key="7">
    <source>
        <dbReference type="SAM" id="Phobius"/>
    </source>
</evidence>
<evidence type="ECO:0000256" key="6">
    <source>
        <dbReference type="ARBA" id="ARBA00023136"/>
    </source>
</evidence>
<dbReference type="Pfam" id="PF01311">
    <property type="entry name" value="Bac_export_1"/>
    <property type="match status" value="1"/>
</dbReference>
<evidence type="ECO:0000313" key="9">
    <source>
        <dbReference type="Proteomes" id="UP001410795"/>
    </source>
</evidence>
<feature type="transmembrane region" description="Helical" evidence="7">
    <location>
        <begin position="177"/>
        <end position="203"/>
    </location>
</feature>
<sequence>MDIPVDFTWLEATMMAAVRITAFLMIAPPFSHGAIPARIKAMLGIGLALAIGTAVAPGYEGVDTSAAGVWPFFGALVLQVATGALLGFLVLAVFSAVQAAGNLIDTFGGFQLAQAFDPQSMVNGAQFTRLFQLTAVVLLFASNGYQLVIAGLARSFAAVPVDGVLRISQPAELLVDVVGQMMLAAVQIAGPLILVLFLADVGLGLVTRVAPALNAFALGFPLKIMLTLLLAGVVFLVLPGVVSALSRDALGLLQGVR</sequence>
<comment type="subcellular location">
    <subcellularLocation>
        <location evidence="1">Cell membrane</location>
        <topology evidence="1">Multi-pass membrane protein</topology>
    </subcellularLocation>
</comment>
<feature type="transmembrane region" description="Helical" evidence="7">
    <location>
        <begin position="42"/>
        <end position="59"/>
    </location>
</feature>
<feature type="transmembrane region" description="Helical" evidence="7">
    <location>
        <begin position="71"/>
        <end position="94"/>
    </location>
</feature>
<dbReference type="Proteomes" id="UP001410795">
    <property type="component" value="Unassembled WGS sequence"/>
</dbReference>
<feature type="transmembrane region" description="Helical" evidence="7">
    <location>
        <begin position="12"/>
        <end position="30"/>
    </location>
</feature>
<keyword evidence="8" id="KW-0966">Cell projection</keyword>
<keyword evidence="5 7" id="KW-1133">Transmembrane helix</keyword>
<keyword evidence="3" id="KW-1003">Cell membrane</keyword>
<dbReference type="PANTHER" id="PTHR30065">
    <property type="entry name" value="FLAGELLAR BIOSYNTHETIC PROTEIN FLIR"/>
    <property type="match status" value="1"/>
</dbReference>
<dbReference type="RefSeq" id="WP_221856274.1">
    <property type="nucleotide sequence ID" value="NZ_BAAAYV010000020.1"/>
</dbReference>
<organism evidence="8 9">
    <name type="scientific">Microbacterium marinilacus</name>
    <dbReference type="NCBI Taxonomy" id="415209"/>
    <lineage>
        <taxon>Bacteria</taxon>
        <taxon>Bacillati</taxon>
        <taxon>Actinomycetota</taxon>
        <taxon>Actinomycetes</taxon>
        <taxon>Micrococcales</taxon>
        <taxon>Microbacteriaceae</taxon>
        <taxon>Microbacterium</taxon>
    </lineage>
</organism>
<evidence type="ECO:0000256" key="2">
    <source>
        <dbReference type="ARBA" id="ARBA00009772"/>
    </source>
</evidence>
<proteinExistence type="inferred from homology"/>
<gene>
    <name evidence="8" type="primary">fliR</name>
    <name evidence="8" type="ORF">GCM10022202_30280</name>
</gene>
<keyword evidence="6 7" id="KW-0472">Membrane</keyword>
<keyword evidence="8" id="KW-0282">Flagellum</keyword>
<keyword evidence="8" id="KW-0969">Cilium</keyword>
<reference evidence="9" key="1">
    <citation type="journal article" date="2019" name="Int. J. Syst. Evol. Microbiol.">
        <title>The Global Catalogue of Microorganisms (GCM) 10K type strain sequencing project: providing services to taxonomists for standard genome sequencing and annotation.</title>
        <authorList>
            <consortium name="The Broad Institute Genomics Platform"/>
            <consortium name="The Broad Institute Genome Sequencing Center for Infectious Disease"/>
            <person name="Wu L."/>
            <person name="Ma J."/>
        </authorList>
    </citation>
    <scope>NUCLEOTIDE SEQUENCE [LARGE SCALE GENOMIC DNA]</scope>
    <source>
        <strain evidence="9">JCM 16546</strain>
    </source>
</reference>
<dbReference type="PRINTS" id="PR00953">
    <property type="entry name" value="TYPE3IMRPROT"/>
</dbReference>
<evidence type="ECO:0000256" key="4">
    <source>
        <dbReference type="ARBA" id="ARBA00022692"/>
    </source>
</evidence>
<keyword evidence="9" id="KW-1185">Reference proteome</keyword>
<protein>
    <submittedName>
        <fullName evidence="8">Flagellar biosynthetic protein FliR</fullName>
    </submittedName>
</protein>
<accession>A0ABP7BNV7</accession>
<dbReference type="InterPro" id="IPR002010">
    <property type="entry name" value="T3SS_IM_R"/>
</dbReference>
<comment type="caution">
    <text evidence="8">The sequence shown here is derived from an EMBL/GenBank/DDBJ whole genome shotgun (WGS) entry which is preliminary data.</text>
</comment>
<evidence type="ECO:0000256" key="1">
    <source>
        <dbReference type="ARBA" id="ARBA00004651"/>
    </source>
</evidence>
<feature type="transmembrane region" description="Helical" evidence="7">
    <location>
        <begin position="215"/>
        <end position="238"/>
    </location>
</feature>